<dbReference type="EMBL" id="UGHR01000001">
    <property type="protein sequence ID" value="STQ91411.1"/>
    <property type="molecule type" value="Genomic_DNA"/>
</dbReference>
<name>A0A377QC24_9NEIS</name>
<keyword evidence="4" id="KW-1185">Reference proteome</keyword>
<dbReference type="InterPro" id="IPR009734">
    <property type="entry name" value="Myoviridae_GpU"/>
</dbReference>
<dbReference type="OrthoDB" id="9032474at2"/>
<dbReference type="Proteomes" id="UP000255108">
    <property type="component" value="Unassembled WGS sequence"/>
</dbReference>
<organism evidence="1 3">
    <name type="scientific">Iodobacter fluviatilis</name>
    <dbReference type="NCBI Taxonomy" id="537"/>
    <lineage>
        <taxon>Bacteria</taxon>
        <taxon>Pseudomonadati</taxon>
        <taxon>Pseudomonadota</taxon>
        <taxon>Betaproteobacteria</taxon>
        <taxon>Neisseriales</taxon>
        <taxon>Chitinibacteraceae</taxon>
        <taxon>Iodobacter</taxon>
    </lineage>
</organism>
<protein>
    <submittedName>
        <fullName evidence="1">Phage protein U</fullName>
    </submittedName>
</protein>
<dbReference type="Pfam" id="PF06995">
    <property type="entry name" value="Phage_P2_GpU"/>
    <property type="match status" value="1"/>
</dbReference>
<evidence type="ECO:0000313" key="3">
    <source>
        <dbReference type="Proteomes" id="UP000255108"/>
    </source>
</evidence>
<evidence type="ECO:0000313" key="2">
    <source>
        <dbReference type="EMBL" id="TCU88518.1"/>
    </source>
</evidence>
<accession>A0A377QC24</accession>
<proteinExistence type="predicted"/>
<reference evidence="2 4" key="2">
    <citation type="submission" date="2019-03" db="EMBL/GenBank/DDBJ databases">
        <title>Genomic Encyclopedia of Type Strains, Phase IV (KMG-IV): sequencing the most valuable type-strain genomes for metagenomic binning, comparative biology and taxonomic classification.</title>
        <authorList>
            <person name="Goeker M."/>
        </authorList>
    </citation>
    <scope>NUCLEOTIDE SEQUENCE [LARGE SCALE GENOMIC DNA]</scope>
    <source>
        <strain evidence="2 4">DSM 3764</strain>
    </source>
</reference>
<reference evidence="1 3" key="1">
    <citation type="submission" date="2018-06" db="EMBL/GenBank/DDBJ databases">
        <authorList>
            <consortium name="Pathogen Informatics"/>
            <person name="Doyle S."/>
        </authorList>
    </citation>
    <scope>NUCLEOTIDE SEQUENCE [LARGE SCALE GENOMIC DNA]</scope>
    <source>
        <strain evidence="1 3">NCTC11159</strain>
    </source>
</reference>
<dbReference type="RefSeq" id="WP_115227620.1">
    <property type="nucleotide sequence ID" value="NZ_CAWOLO010000003.1"/>
</dbReference>
<evidence type="ECO:0000313" key="4">
    <source>
        <dbReference type="Proteomes" id="UP000295794"/>
    </source>
</evidence>
<dbReference type="AlphaFoldDB" id="A0A377QC24"/>
<gene>
    <name evidence="2" type="ORF">EV682_103102</name>
    <name evidence="1" type="ORF">NCTC11159_02483</name>
</gene>
<dbReference type="Proteomes" id="UP000295794">
    <property type="component" value="Unassembled WGS sequence"/>
</dbReference>
<dbReference type="EMBL" id="SMBT01000003">
    <property type="protein sequence ID" value="TCU88518.1"/>
    <property type="molecule type" value="Genomic_DNA"/>
</dbReference>
<evidence type="ECO:0000313" key="1">
    <source>
        <dbReference type="EMBL" id="STQ91411.1"/>
    </source>
</evidence>
<sequence>MFAILGTVEFDLITYFDGLEISYGADYAEHALIGRKPRLQHVGDKLDEIKIDLVFHASYCKPEAELLRLRKAIAAHEAMSFVLGNGDYKGRFVITDATATGRQTDKSGSMIALEAQLSLREYTGEDAKPRPLAIVSGSSPLPLQAQLNKLAVPGVVATIPAISPLSQAISMAKGALNTASQALTAVAAVRQLAKSDPVSALARLPGVSATVGGALPGLGAVAEQMGGLKNITVVASDAAQTVQRVMRVRGEMSSITQNMASANAGNLLSVLTSANGAIQRVDSEIRGATLPLARMTAAAVTRQVAG</sequence>